<evidence type="ECO:0000313" key="1">
    <source>
        <dbReference type="EnsemblPlants" id="PGSC0003DMT400092167"/>
    </source>
</evidence>
<dbReference type="AlphaFoldDB" id="M1DP87"/>
<dbReference type="InParanoid" id="M1DP87"/>
<sequence>MRVPIGSGICKKMDKGSENDDDQMKFTANFMDRDLHNVAKFFRETFGNFQLKTTGIFTNHGLYDGPWSSS</sequence>
<dbReference type="EnsemblPlants" id="PGSC0003DMT400092167">
    <property type="protein sequence ID" value="PGSC0003DMT400092167"/>
    <property type="gene ID" value="PGSC0003DMG400041738"/>
</dbReference>
<dbReference type="PaxDb" id="4113-PGSC0003DMT400092167"/>
<proteinExistence type="predicted"/>
<reference evidence="1" key="2">
    <citation type="submission" date="2015-06" db="UniProtKB">
        <authorList>
            <consortium name="EnsemblPlants"/>
        </authorList>
    </citation>
    <scope>IDENTIFICATION</scope>
    <source>
        <strain evidence="1">DM1-3 516 R44</strain>
    </source>
</reference>
<dbReference type="Proteomes" id="UP000011115">
    <property type="component" value="Unassembled WGS sequence"/>
</dbReference>
<reference evidence="2" key="1">
    <citation type="journal article" date="2011" name="Nature">
        <title>Genome sequence and analysis of the tuber crop potato.</title>
        <authorList>
            <consortium name="The Potato Genome Sequencing Consortium"/>
        </authorList>
    </citation>
    <scope>NUCLEOTIDE SEQUENCE [LARGE SCALE GENOMIC DNA]</scope>
    <source>
        <strain evidence="2">cv. DM1-3 516 R44</strain>
    </source>
</reference>
<keyword evidence="2" id="KW-1185">Reference proteome</keyword>
<evidence type="ECO:0000313" key="2">
    <source>
        <dbReference type="Proteomes" id="UP000011115"/>
    </source>
</evidence>
<dbReference type="Gramene" id="PGSC0003DMT400092167">
    <property type="protein sequence ID" value="PGSC0003DMT400092167"/>
    <property type="gene ID" value="PGSC0003DMG400041738"/>
</dbReference>
<name>M1DP87_SOLTU</name>
<accession>M1DP87</accession>
<dbReference type="HOGENOM" id="CLU_2762773_0_0_1"/>
<organism evidence="1 2">
    <name type="scientific">Solanum tuberosum</name>
    <name type="common">Potato</name>
    <dbReference type="NCBI Taxonomy" id="4113"/>
    <lineage>
        <taxon>Eukaryota</taxon>
        <taxon>Viridiplantae</taxon>
        <taxon>Streptophyta</taxon>
        <taxon>Embryophyta</taxon>
        <taxon>Tracheophyta</taxon>
        <taxon>Spermatophyta</taxon>
        <taxon>Magnoliopsida</taxon>
        <taxon>eudicotyledons</taxon>
        <taxon>Gunneridae</taxon>
        <taxon>Pentapetalae</taxon>
        <taxon>asterids</taxon>
        <taxon>lamiids</taxon>
        <taxon>Solanales</taxon>
        <taxon>Solanaceae</taxon>
        <taxon>Solanoideae</taxon>
        <taxon>Solaneae</taxon>
        <taxon>Solanum</taxon>
    </lineage>
</organism>
<protein>
    <submittedName>
        <fullName evidence="1">Uncharacterized protein</fullName>
    </submittedName>
</protein>